<dbReference type="PRINTS" id="PR00069">
    <property type="entry name" value="ALDKETRDTASE"/>
</dbReference>
<dbReference type="AlphaFoldDB" id="A0A1H7HRT1"/>
<evidence type="ECO:0000313" key="6">
    <source>
        <dbReference type="Proteomes" id="UP000183894"/>
    </source>
</evidence>
<dbReference type="InterPro" id="IPR020471">
    <property type="entry name" value="AKR"/>
</dbReference>
<dbReference type="PANTHER" id="PTHR43827">
    <property type="entry name" value="2,5-DIKETO-D-GLUCONIC ACID REDUCTASE"/>
    <property type="match status" value="1"/>
</dbReference>
<dbReference type="OrthoDB" id="275427at2157"/>
<dbReference type="RefSeq" id="WP_074792009.1">
    <property type="nucleotide sequence ID" value="NZ_FOAD01000001.1"/>
</dbReference>
<dbReference type="PANTHER" id="PTHR43827:SF3">
    <property type="entry name" value="NADP-DEPENDENT OXIDOREDUCTASE DOMAIN-CONTAINING PROTEIN"/>
    <property type="match status" value="1"/>
</dbReference>
<dbReference type="InterPro" id="IPR018170">
    <property type="entry name" value="Aldo/ket_reductase_CS"/>
</dbReference>
<dbReference type="InterPro" id="IPR023210">
    <property type="entry name" value="NADP_OxRdtase_dom"/>
</dbReference>
<dbReference type="Pfam" id="PF00248">
    <property type="entry name" value="Aldo_ket_red"/>
    <property type="match status" value="1"/>
</dbReference>
<protein>
    <submittedName>
        <fullName evidence="5">Aldo/keto reductase</fullName>
    </submittedName>
</protein>
<dbReference type="GO" id="GO:0016616">
    <property type="term" value="F:oxidoreductase activity, acting on the CH-OH group of donors, NAD or NADP as acceptor"/>
    <property type="evidence" value="ECO:0007669"/>
    <property type="project" value="UniProtKB-ARBA"/>
</dbReference>
<keyword evidence="2" id="KW-0521">NADP</keyword>
<dbReference type="SUPFAM" id="SSF51430">
    <property type="entry name" value="NAD(P)-linked oxidoreductase"/>
    <property type="match status" value="1"/>
</dbReference>
<feature type="domain" description="NADP-dependent oxidoreductase" evidence="4">
    <location>
        <begin position="14"/>
        <end position="255"/>
    </location>
</feature>
<dbReference type="EMBL" id="FOAD01000001">
    <property type="protein sequence ID" value="SEK52878.1"/>
    <property type="molecule type" value="Genomic_DNA"/>
</dbReference>
<proteinExistence type="inferred from homology"/>
<sequence length="270" mass="29988">MESVSVHGVAVPALGLGTARMRGDECRQAVTTGLELGYRHIDTAQMYKNEDAVGDAVAQSSVDRDEVFLVTKLLRENLRYDDVLDSFAESLDRLQMEYVDLLLIHAPSRSVPVSESLRAMNELQAQGAVNHIGVSNFSVSQLREAMQASTTPILTNQVEYHPFKSQSSLLEFCIENDVLLTAYSPLNLGSGLSDETLREIADHHGKTPAQVALRWLVQQEHVAAIPKASQERHLAENIDIFDFELSEAEMEQVFELQGGLLTRLRSLLQL</sequence>
<gene>
    <name evidence="5" type="ORF">SAMN04488691_101663</name>
</gene>
<dbReference type="InterPro" id="IPR036812">
    <property type="entry name" value="NAD(P)_OxRdtase_dom_sf"/>
</dbReference>
<dbReference type="Gene3D" id="3.20.20.100">
    <property type="entry name" value="NADP-dependent oxidoreductase domain"/>
    <property type="match status" value="1"/>
</dbReference>
<keyword evidence="3" id="KW-0560">Oxidoreductase</keyword>
<evidence type="ECO:0000256" key="2">
    <source>
        <dbReference type="ARBA" id="ARBA00022857"/>
    </source>
</evidence>
<dbReference type="PIRSF" id="PIRSF000097">
    <property type="entry name" value="AKR"/>
    <property type="match status" value="1"/>
</dbReference>
<dbReference type="Proteomes" id="UP000183894">
    <property type="component" value="Unassembled WGS sequence"/>
</dbReference>
<comment type="similarity">
    <text evidence="1">Belongs to the aldo/keto reductase family.</text>
</comment>
<evidence type="ECO:0000259" key="4">
    <source>
        <dbReference type="Pfam" id="PF00248"/>
    </source>
</evidence>
<accession>A0A1H7HRT1</accession>
<evidence type="ECO:0000256" key="3">
    <source>
        <dbReference type="ARBA" id="ARBA00023002"/>
    </source>
</evidence>
<evidence type="ECO:0000256" key="1">
    <source>
        <dbReference type="ARBA" id="ARBA00007905"/>
    </source>
</evidence>
<reference evidence="5 6" key="1">
    <citation type="submission" date="2016-10" db="EMBL/GenBank/DDBJ databases">
        <authorList>
            <person name="de Groot N.N."/>
        </authorList>
    </citation>
    <scope>NUCLEOTIDE SEQUENCE [LARGE SCALE GENOMIC DNA]</scope>
    <source>
        <strain evidence="5 6">CDM_5</strain>
    </source>
</reference>
<name>A0A1H7HRT1_HALLR</name>
<dbReference type="PROSITE" id="PS00798">
    <property type="entry name" value="ALDOKETO_REDUCTASE_1"/>
    <property type="match status" value="1"/>
</dbReference>
<dbReference type="FunFam" id="3.20.20.100:FF:000002">
    <property type="entry name" value="2,5-diketo-D-gluconic acid reductase A"/>
    <property type="match status" value="1"/>
</dbReference>
<evidence type="ECO:0000313" key="5">
    <source>
        <dbReference type="EMBL" id="SEK52878.1"/>
    </source>
</evidence>
<organism evidence="5 6">
    <name type="scientific">Haloferax larsenii</name>
    <dbReference type="NCBI Taxonomy" id="302484"/>
    <lineage>
        <taxon>Archaea</taxon>
        <taxon>Methanobacteriati</taxon>
        <taxon>Methanobacteriota</taxon>
        <taxon>Stenosarchaea group</taxon>
        <taxon>Halobacteria</taxon>
        <taxon>Halobacteriales</taxon>
        <taxon>Haloferacaceae</taxon>
        <taxon>Haloferax</taxon>
    </lineage>
</organism>